<dbReference type="PANTHER" id="PTHR36790">
    <property type="entry name" value="MYELIN TRANSCRIPTION FACTOR"/>
    <property type="match status" value="1"/>
</dbReference>
<comment type="caution">
    <text evidence="3">The sequence shown here is derived from an EMBL/GenBank/DDBJ whole genome shotgun (WGS) entry which is preliminary data.</text>
</comment>
<evidence type="ECO:0000313" key="3">
    <source>
        <dbReference type="EMBL" id="KAK9290857.1"/>
    </source>
</evidence>
<dbReference type="EMBL" id="JBBPBK010000002">
    <property type="protein sequence ID" value="KAK9290857.1"/>
    <property type="molecule type" value="Genomic_DNA"/>
</dbReference>
<sequence>MLTAQNPVAGNQKPRPKSGRKPLQPKNCTVNLIVDSSNPKPKPSKWIDISPIKVSNKENHPNYSTPIKIESFDASLAEELSAIRKRVERLRLDREKTEKMLRERDLVLEMWMKELEQKGEAQNELELEVDRLYRLKELRTSCMRVSPLRSLREKEVEKKFKESQSQGVEMEDREESMDESALQSPTSESSEIVTDI</sequence>
<feature type="region of interest" description="Disordered" evidence="2">
    <location>
        <begin position="1"/>
        <end position="27"/>
    </location>
</feature>
<evidence type="ECO:0000256" key="2">
    <source>
        <dbReference type="SAM" id="MobiDB-lite"/>
    </source>
</evidence>
<accession>A0AAP0X641</accession>
<feature type="region of interest" description="Disordered" evidence="2">
    <location>
        <begin position="154"/>
        <end position="196"/>
    </location>
</feature>
<evidence type="ECO:0000313" key="4">
    <source>
        <dbReference type="Proteomes" id="UP001415857"/>
    </source>
</evidence>
<organism evidence="3 4">
    <name type="scientific">Liquidambar formosana</name>
    <name type="common">Formosan gum</name>
    <dbReference type="NCBI Taxonomy" id="63359"/>
    <lineage>
        <taxon>Eukaryota</taxon>
        <taxon>Viridiplantae</taxon>
        <taxon>Streptophyta</taxon>
        <taxon>Embryophyta</taxon>
        <taxon>Tracheophyta</taxon>
        <taxon>Spermatophyta</taxon>
        <taxon>Magnoliopsida</taxon>
        <taxon>eudicotyledons</taxon>
        <taxon>Gunneridae</taxon>
        <taxon>Pentapetalae</taxon>
        <taxon>Saxifragales</taxon>
        <taxon>Altingiaceae</taxon>
        <taxon>Liquidambar</taxon>
    </lineage>
</organism>
<protein>
    <recommendedName>
        <fullName evidence="5">High mobility group B protein 6</fullName>
    </recommendedName>
</protein>
<keyword evidence="4" id="KW-1185">Reference proteome</keyword>
<dbReference type="Proteomes" id="UP001415857">
    <property type="component" value="Unassembled WGS sequence"/>
</dbReference>
<name>A0AAP0X641_LIQFO</name>
<reference evidence="3 4" key="1">
    <citation type="journal article" date="2024" name="Plant J.">
        <title>Genome sequences and population genomics reveal climatic adaptation and genomic divergence between two closely related sweetgum species.</title>
        <authorList>
            <person name="Xu W.Q."/>
            <person name="Ren C.Q."/>
            <person name="Zhang X.Y."/>
            <person name="Comes H.P."/>
            <person name="Liu X.H."/>
            <person name="Li Y.G."/>
            <person name="Kettle C.J."/>
            <person name="Jalonen R."/>
            <person name="Gaisberger H."/>
            <person name="Ma Y.Z."/>
            <person name="Qiu Y.X."/>
        </authorList>
    </citation>
    <scope>NUCLEOTIDE SEQUENCE [LARGE SCALE GENOMIC DNA]</scope>
    <source>
        <strain evidence="3">Hangzhou</strain>
    </source>
</reference>
<feature type="compositionally biased region" description="Polar residues" evidence="2">
    <location>
        <begin position="181"/>
        <end position="196"/>
    </location>
</feature>
<evidence type="ECO:0008006" key="5">
    <source>
        <dbReference type="Google" id="ProtNLM"/>
    </source>
</evidence>
<dbReference type="PANTHER" id="PTHR36790:SF1">
    <property type="entry name" value="MYELIN TRANSCRIPTION FACTOR"/>
    <property type="match status" value="1"/>
</dbReference>
<gene>
    <name evidence="3" type="ORF">L1049_009035</name>
</gene>
<feature type="coiled-coil region" evidence="1">
    <location>
        <begin position="80"/>
        <end position="128"/>
    </location>
</feature>
<keyword evidence="1" id="KW-0175">Coiled coil</keyword>
<dbReference type="AlphaFoldDB" id="A0AAP0X641"/>
<feature type="compositionally biased region" description="Acidic residues" evidence="2">
    <location>
        <begin position="169"/>
        <end position="178"/>
    </location>
</feature>
<proteinExistence type="predicted"/>
<evidence type="ECO:0000256" key="1">
    <source>
        <dbReference type="SAM" id="Coils"/>
    </source>
</evidence>